<gene>
    <name evidence="5" type="ORF">CB0940_04967</name>
    <name evidence="6" type="ORF">RHO25_006888</name>
</gene>
<dbReference type="NCBIfam" id="NF009622">
    <property type="entry name" value="PRK13128.1"/>
    <property type="match status" value="1"/>
</dbReference>
<dbReference type="OrthoDB" id="5946976at2759"/>
<dbReference type="GO" id="GO:0004177">
    <property type="term" value="F:aminopeptidase activity"/>
    <property type="evidence" value="ECO:0007669"/>
    <property type="project" value="UniProtKB-KW"/>
</dbReference>
<dbReference type="EMBL" id="CP134187">
    <property type="protein sequence ID" value="WPB02254.1"/>
    <property type="molecule type" value="Genomic_DNA"/>
</dbReference>
<dbReference type="Proteomes" id="UP000230605">
    <property type="component" value="Chromosome 4"/>
</dbReference>
<name>A0A2G5HMG5_CERBT</name>
<dbReference type="InterPro" id="IPR012338">
    <property type="entry name" value="Beta-lactam/transpept-like"/>
</dbReference>
<dbReference type="PANTHER" id="PTHR46825">
    <property type="entry name" value="D-ALANYL-D-ALANINE-CARBOXYPEPTIDASE/ENDOPEPTIDASE AMPH"/>
    <property type="match status" value="1"/>
</dbReference>
<dbReference type="AlphaFoldDB" id="A0A2G5HMG5"/>
<accession>A0A2G5HMG5</accession>
<feature type="domain" description="Beta-lactamase-related" evidence="3">
    <location>
        <begin position="26"/>
        <end position="352"/>
    </location>
</feature>
<comment type="similarity">
    <text evidence="2">Belongs to the peptidase S12 family.</text>
</comment>
<evidence type="ECO:0000313" key="7">
    <source>
        <dbReference type="Proteomes" id="UP000230605"/>
    </source>
</evidence>
<dbReference type="Pfam" id="PF00144">
    <property type="entry name" value="Beta-lactamase"/>
    <property type="match status" value="1"/>
</dbReference>
<reference evidence="5 7" key="1">
    <citation type="submission" date="2015-10" db="EMBL/GenBank/DDBJ databases">
        <title>The cercosporin biosynthetic gene cluster was horizontally transferred to several fungal lineages and shown to be expanded in Cercospora beticola based on microsynteny with recipient genomes.</title>
        <authorList>
            <person name="De Jonge R."/>
            <person name="Ebert M.K."/>
            <person name="Suttle J.C."/>
            <person name="Jurick Ii W.M."/>
            <person name="Secor G.A."/>
            <person name="Thomma B.P."/>
            <person name="Van De Peer Y."/>
            <person name="Bolton M.D."/>
        </authorList>
    </citation>
    <scope>NUCLEOTIDE SEQUENCE [LARGE SCALE GENOMIC DNA]</scope>
    <source>
        <strain evidence="5 7">09-40</strain>
    </source>
</reference>
<evidence type="ECO:0000313" key="8">
    <source>
        <dbReference type="Proteomes" id="UP001302367"/>
    </source>
</evidence>
<dbReference type="InterPro" id="IPR012856">
    <property type="entry name" value="DAP_B_dom"/>
</dbReference>
<feature type="domain" description="D-aminopeptidase" evidence="4">
    <location>
        <begin position="366"/>
        <end position="547"/>
    </location>
</feature>
<sequence length="551" mass="60507">MASLPTREAPDSSAAQTNANKILVSIQDQLRGPGGAVAIVKDGETLARHTYGYADLDRRIPLTPQMHMPICSISKQMVCLVLVSLKYEPTPLMAQFSGDIWEQLAVELQKVLPHLVERGLTVPDLYNMQSGIRDYWAMTTLWGAEPEGQFSIALDAPQAIARTKSFHFEPGTEYSYSNVNFHNLGSMIEAVAGQSLGQLLDERVFKAAGMRSAALCPNTAGHPLPVIGYDGDEKHGYKAGINRIEWSGDAGIVATLDDMIAYEKWLDKTYAAEGSLYNTIAKSTTYRDGSVAKYGYGLARGETAGKAWLGHGGALRGFRLWRMHLPEEHLSIVVMFNHEGDSAAPADAILKRLLNWQEPERALSTAESNLFGAYLDFETQLLVRVEKSDDEGYVNVTYHIAPEKTRLTSGTSVESKGMTANLEADTLHVQRLRDNRALQAKRLTDLKGEEALPKGDQYTGSYHCADSDSIFHCFGAGSMLYGSFDGFLGNGPAHVMRYIGEDVWLLSNPRGMDAPAPGDWTVVFRRDGSGVVTNVTIGCWLARRNAYTRVS</sequence>
<dbReference type="Gene3D" id="3.40.710.10">
    <property type="entry name" value="DD-peptidase/beta-lactamase superfamily"/>
    <property type="match status" value="1"/>
</dbReference>
<evidence type="ECO:0000259" key="4">
    <source>
        <dbReference type="Pfam" id="PF07930"/>
    </source>
</evidence>
<dbReference type="EMBL" id="LKMD01000105">
    <property type="protein sequence ID" value="PIA93412.1"/>
    <property type="molecule type" value="Genomic_DNA"/>
</dbReference>
<dbReference type="Pfam" id="PF07930">
    <property type="entry name" value="DAP_B"/>
    <property type="match status" value="1"/>
</dbReference>
<evidence type="ECO:0000313" key="6">
    <source>
        <dbReference type="EMBL" id="WPB02254.1"/>
    </source>
</evidence>
<dbReference type="SUPFAM" id="SSF56601">
    <property type="entry name" value="beta-lactamase/transpeptidase-like"/>
    <property type="match status" value="1"/>
</dbReference>
<protein>
    <submittedName>
        <fullName evidence="5">D-aminopeptidase</fullName>
    </submittedName>
</protein>
<dbReference type="Proteomes" id="UP001302367">
    <property type="component" value="Chromosome 4"/>
</dbReference>
<dbReference type="PANTHER" id="PTHR46825:SF9">
    <property type="entry name" value="BETA-LACTAMASE-RELATED DOMAIN-CONTAINING PROTEIN"/>
    <property type="match status" value="1"/>
</dbReference>
<reference evidence="6 8" key="2">
    <citation type="submission" date="2023-09" db="EMBL/GenBank/DDBJ databases">
        <title>Complete-Gapless Cercospora beticola genome.</title>
        <authorList>
            <person name="Wyatt N.A."/>
            <person name="Spanner R.E."/>
            <person name="Bolton M.D."/>
        </authorList>
    </citation>
    <scope>NUCLEOTIDE SEQUENCE [LARGE SCALE GENOMIC DNA]</scope>
    <source>
        <strain evidence="6">Cb09-40</strain>
    </source>
</reference>
<organism evidence="5 7">
    <name type="scientific">Cercospora beticola</name>
    <name type="common">Sugarbeet leaf spot fungus</name>
    <dbReference type="NCBI Taxonomy" id="122368"/>
    <lineage>
        <taxon>Eukaryota</taxon>
        <taxon>Fungi</taxon>
        <taxon>Dikarya</taxon>
        <taxon>Ascomycota</taxon>
        <taxon>Pezizomycotina</taxon>
        <taxon>Dothideomycetes</taxon>
        <taxon>Dothideomycetidae</taxon>
        <taxon>Mycosphaerellales</taxon>
        <taxon>Mycosphaerellaceae</taxon>
        <taxon>Cercospora</taxon>
    </lineage>
</organism>
<keyword evidence="1 5" id="KW-0645">Protease</keyword>
<dbReference type="InterPro" id="IPR050491">
    <property type="entry name" value="AmpC-like"/>
</dbReference>
<dbReference type="InterPro" id="IPR001466">
    <property type="entry name" value="Beta-lactam-related"/>
</dbReference>
<dbReference type="SUPFAM" id="SSF50886">
    <property type="entry name" value="D-aminopeptidase, middle and C-terminal domains"/>
    <property type="match status" value="2"/>
</dbReference>
<keyword evidence="1 5" id="KW-0031">Aminopeptidase</keyword>
<evidence type="ECO:0000259" key="3">
    <source>
        <dbReference type="Pfam" id="PF00144"/>
    </source>
</evidence>
<evidence type="ECO:0000256" key="1">
    <source>
        <dbReference type="ARBA" id="ARBA00022438"/>
    </source>
</evidence>
<keyword evidence="1 5" id="KW-0378">Hydrolase</keyword>
<evidence type="ECO:0000313" key="5">
    <source>
        <dbReference type="EMBL" id="PIA93412.1"/>
    </source>
</evidence>
<proteinExistence type="inferred from homology"/>
<keyword evidence="8" id="KW-1185">Reference proteome</keyword>
<dbReference type="Gene3D" id="2.40.128.50">
    <property type="match status" value="2"/>
</dbReference>
<dbReference type="InterPro" id="IPR027279">
    <property type="entry name" value="D_amino_pept/lipop_sf"/>
</dbReference>
<evidence type="ECO:0000256" key="2">
    <source>
        <dbReference type="ARBA" id="ARBA00038215"/>
    </source>
</evidence>